<keyword evidence="3" id="KW-1185">Reference proteome</keyword>
<protein>
    <submittedName>
        <fullName evidence="2">Uncharacterized protein</fullName>
    </submittedName>
</protein>
<sequence length="269" mass="30218">MEIRFKDVRFPTLLHAQWAVLLHGLAVEWRFRPIEITLPDGRPFTPDFHLVRQRYWLQIGAVSWNNQAFADWRQFAPAADTVRCRARQRFTPGAECDHHLYPHTVPWLPKARRADLVLYAGGGLPDATDAEASGMFDSSRRSSMYSGVGWRYRWRRCAQCGTVSAVNDDVAVDAACEHDAMHNGVADDPLLQRALTAARYTTVALQDGTCAGCRSWFRLGELIIAGTAVRSRRWYHAECHLRLSDDCGDDGHGTQPNHRELSASQGSAA</sequence>
<reference evidence="2 3" key="1">
    <citation type="submission" date="2019-06" db="EMBL/GenBank/DDBJ databases">
        <title>Sequencing the genomes of 1000 actinobacteria strains.</title>
        <authorList>
            <person name="Klenk H.-P."/>
        </authorList>
    </citation>
    <scope>NUCLEOTIDE SEQUENCE [LARGE SCALE GENOMIC DNA]</scope>
    <source>
        <strain evidence="2 3">DSM 43866</strain>
    </source>
</reference>
<evidence type="ECO:0000256" key="1">
    <source>
        <dbReference type="SAM" id="MobiDB-lite"/>
    </source>
</evidence>
<name>A0A561VGF2_ACTTI</name>
<dbReference type="EMBL" id="VIWY01000007">
    <property type="protein sequence ID" value="TWG10706.1"/>
    <property type="molecule type" value="Genomic_DNA"/>
</dbReference>
<organism evidence="2 3">
    <name type="scientific">Actinoplanes teichomyceticus</name>
    <dbReference type="NCBI Taxonomy" id="1867"/>
    <lineage>
        <taxon>Bacteria</taxon>
        <taxon>Bacillati</taxon>
        <taxon>Actinomycetota</taxon>
        <taxon>Actinomycetes</taxon>
        <taxon>Micromonosporales</taxon>
        <taxon>Micromonosporaceae</taxon>
        <taxon>Actinoplanes</taxon>
    </lineage>
</organism>
<dbReference type="RefSeq" id="WP_145831104.1">
    <property type="nucleotide sequence ID" value="NZ_BOMX01000127.1"/>
</dbReference>
<feature type="region of interest" description="Disordered" evidence="1">
    <location>
        <begin position="250"/>
        <end position="269"/>
    </location>
</feature>
<feature type="compositionally biased region" description="Basic and acidic residues" evidence="1">
    <location>
        <begin position="250"/>
        <end position="261"/>
    </location>
</feature>
<dbReference type="AlphaFoldDB" id="A0A561VGF2"/>
<gene>
    <name evidence="2" type="ORF">FHX34_107202</name>
</gene>
<evidence type="ECO:0000313" key="3">
    <source>
        <dbReference type="Proteomes" id="UP000320239"/>
    </source>
</evidence>
<accession>A0A561VGF2</accession>
<proteinExistence type="predicted"/>
<dbReference type="Proteomes" id="UP000320239">
    <property type="component" value="Unassembled WGS sequence"/>
</dbReference>
<evidence type="ECO:0000313" key="2">
    <source>
        <dbReference type="EMBL" id="TWG10706.1"/>
    </source>
</evidence>
<comment type="caution">
    <text evidence="2">The sequence shown here is derived from an EMBL/GenBank/DDBJ whole genome shotgun (WGS) entry which is preliminary data.</text>
</comment>